<dbReference type="Proteomes" id="UP001597469">
    <property type="component" value="Unassembled WGS sequence"/>
</dbReference>
<keyword evidence="5" id="KW-0732">Signal</keyword>
<comment type="similarity">
    <text evidence="1 4">Belongs to the glycosyl hydrolase 28 family.</text>
</comment>
<evidence type="ECO:0000256" key="5">
    <source>
        <dbReference type="SAM" id="SignalP"/>
    </source>
</evidence>
<dbReference type="SUPFAM" id="SSF51126">
    <property type="entry name" value="Pectin lyase-like"/>
    <property type="match status" value="1"/>
</dbReference>
<dbReference type="GO" id="GO:0016798">
    <property type="term" value="F:hydrolase activity, acting on glycosyl bonds"/>
    <property type="evidence" value="ECO:0007669"/>
    <property type="project" value="UniProtKB-KW"/>
</dbReference>
<gene>
    <name evidence="6" type="ORF">ACFSUS_18745</name>
</gene>
<evidence type="ECO:0000256" key="4">
    <source>
        <dbReference type="RuleBase" id="RU361169"/>
    </source>
</evidence>
<feature type="chain" id="PRO_5045064980" evidence="5">
    <location>
        <begin position="22"/>
        <end position="506"/>
    </location>
</feature>
<dbReference type="InterPro" id="IPR051801">
    <property type="entry name" value="GH28_Enzymes"/>
</dbReference>
<dbReference type="Gene3D" id="2.160.20.10">
    <property type="entry name" value="Single-stranded right-handed beta-helix, Pectin lyase-like"/>
    <property type="match status" value="1"/>
</dbReference>
<evidence type="ECO:0000313" key="7">
    <source>
        <dbReference type="Proteomes" id="UP001597469"/>
    </source>
</evidence>
<dbReference type="InterPro" id="IPR006626">
    <property type="entry name" value="PbH1"/>
</dbReference>
<dbReference type="EMBL" id="JBHULN010000012">
    <property type="protein sequence ID" value="MFD2572685.1"/>
    <property type="molecule type" value="Genomic_DNA"/>
</dbReference>
<dbReference type="PANTHER" id="PTHR31339">
    <property type="entry name" value="PECTIN LYASE-RELATED"/>
    <property type="match status" value="1"/>
</dbReference>
<proteinExistence type="inferred from homology"/>
<feature type="signal peptide" evidence="5">
    <location>
        <begin position="1"/>
        <end position="21"/>
    </location>
</feature>
<dbReference type="Pfam" id="PF00295">
    <property type="entry name" value="Glyco_hydro_28"/>
    <property type="match status" value="1"/>
</dbReference>
<reference evidence="7" key="1">
    <citation type="journal article" date="2019" name="Int. J. Syst. Evol. Microbiol.">
        <title>The Global Catalogue of Microorganisms (GCM) 10K type strain sequencing project: providing services to taxonomists for standard genome sequencing and annotation.</title>
        <authorList>
            <consortium name="The Broad Institute Genomics Platform"/>
            <consortium name="The Broad Institute Genome Sequencing Center for Infectious Disease"/>
            <person name="Wu L."/>
            <person name="Ma J."/>
        </authorList>
    </citation>
    <scope>NUCLEOTIDE SEQUENCE [LARGE SCALE GENOMIC DNA]</scope>
    <source>
        <strain evidence="7">KCTC 42805</strain>
    </source>
</reference>
<evidence type="ECO:0000256" key="3">
    <source>
        <dbReference type="ARBA" id="ARBA00023295"/>
    </source>
</evidence>
<dbReference type="InterPro" id="IPR012334">
    <property type="entry name" value="Pectin_lyas_fold"/>
</dbReference>
<sequence>MNKLLFLFGLSLLSSSSFGQATPTSILSYGAKADGKTNNAAAIQRAIDDVSTKGGGRVSIPNGVFLTGQLVLKSGVDLHLADNAILLGSPNRLDYTNQVAMGFIVARNQQNVSITGRGVIDGQGRLVVQDLLRLLRAGKLQDNEYKQKRPTGENRPMLIELINCQNVRVTGITAKDAANWVTSYRKCTNLTIDSVRVESTAYWNNDGIDLVDCKDVTITNCIINATDDGICLKSEDPGSRCENISVAHCTIRSSASAFKLGTGSYGGFKHITVRDLTVYDTFRSAIALECVDGGLLEDIDIRNVKATNTGNAIFIRLGHRRPNGPVSQVRNIRIANVEVEVPQGKPDIGYPIEGPPIKEPHNLIPASITGLPDHPVQQVVLENISIVYGGGGQKKIAHVSIDSLATVPERPTGYPEFSMFGELPAWGFYVRHAEGVQFKNVQLRYESNDFRPACVFDDVKTLVLDNLQIPQATSLPSVVLHNVPAPSLKNVQLPAAQEQAVKILTN</sequence>
<dbReference type="InterPro" id="IPR011050">
    <property type="entry name" value="Pectin_lyase_fold/virulence"/>
</dbReference>
<dbReference type="SMART" id="SM00710">
    <property type="entry name" value="PbH1"/>
    <property type="match status" value="5"/>
</dbReference>
<dbReference type="RefSeq" id="WP_381525278.1">
    <property type="nucleotide sequence ID" value="NZ_JBHULN010000012.1"/>
</dbReference>
<keyword evidence="7" id="KW-1185">Reference proteome</keyword>
<comment type="caution">
    <text evidence="6">The sequence shown here is derived from an EMBL/GenBank/DDBJ whole genome shotgun (WGS) entry which is preliminary data.</text>
</comment>
<evidence type="ECO:0000256" key="1">
    <source>
        <dbReference type="ARBA" id="ARBA00008834"/>
    </source>
</evidence>
<keyword evidence="3 4" id="KW-0326">Glycosidase</keyword>
<accession>A0ABW5M6V0</accession>
<organism evidence="6 7">
    <name type="scientific">Spirosoma soli</name>
    <dbReference type="NCBI Taxonomy" id="1770529"/>
    <lineage>
        <taxon>Bacteria</taxon>
        <taxon>Pseudomonadati</taxon>
        <taxon>Bacteroidota</taxon>
        <taxon>Cytophagia</taxon>
        <taxon>Cytophagales</taxon>
        <taxon>Cytophagaceae</taxon>
        <taxon>Spirosoma</taxon>
    </lineage>
</organism>
<name>A0ABW5M6V0_9BACT</name>
<dbReference type="EC" id="3.2.1.-" evidence="6"/>
<keyword evidence="2 4" id="KW-0378">Hydrolase</keyword>
<evidence type="ECO:0000313" key="6">
    <source>
        <dbReference type="EMBL" id="MFD2572685.1"/>
    </source>
</evidence>
<dbReference type="InterPro" id="IPR000743">
    <property type="entry name" value="Glyco_hydro_28"/>
</dbReference>
<evidence type="ECO:0000256" key="2">
    <source>
        <dbReference type="ARBA" id="ARBA00022801"/>
    </source>
</evidence>
<protein>
    <submittedName>
        <fullName evidence="6">Glycoside hydrolase family 28 protein</fullName>
        <ecNumber evidence="6">3.2.1.-</ecNumber>
    </submittedName>
</protein>
<dbReference type="PANTHER" id="PTHR31339:SF9">
    <property type="entry name" value="PLASMIN AND FIBRONECTIN-BINDING PROTEIN A"/>
    <property type="match status" value="1"/>
</dbReference>